<gene>
    <name evidence="2" type="ORF">BGZ99_005044</name>
</gene>
<dbReference type="AlphaFoldDB" id="A0A9P6RTL8"/>
<protein>
    <submittedName>
        <fullName evidence="2">Uncharacterized protein</fullName>
    </submittedName>
</protein>
<evidence type="ECO:0000256" key="1">
    <source>
        <dbReference type="SAM" id="MobiDB-lite"/>
    </source>
</evidence>
<dbReference type="OrthoDB" id="5239630at2759"/>
<dbReference type="EMBL" id="JAAAIP010000032">
    <property type="protein sequence ID" value="KAG0328565.1"/>
    <property type="molecule type" value="Genomic_DNA"/>
</dbReference>
<reference evidence="2" key="1">
    <citation type="journal article" date="2020" name="Fungal Divers.">
        <title>Resolving the Mortierellaceae phylogeny through synthesis of multi-gene phylogenetics and phylogenomics.</title>
        <authorList>
            <person name="Vandepol N."/>
            <person name="Liber J."/>
            <person name="Desiro A."/>
            <person name="Na H."/>
            <person name="Kennedy M."/>
            <person name="Barry K."/>
            <person name="Grigoriev I.V."/>
            <person name="Miller A.N."/>
            <person name="O'Donnell K."/>
            <person name="Stajich J.E."/>
            <person name="Bonito G."/>
        </authorList>
    </citation>
    <scope>NUCLEOTIDE SEQUENCE</scope>
    <source>
        <strain evidence="2">REB-010B</strain>
    </source>
</reference>
<evidence type="ECO:0000313" key="2">
    <source>
        <dbReference type="EMBL" id="KAG0328565.1"/>
    </source>
</evidence>
<dbReference type="Pfam" id="PF09495">
    <property type="entry name" value="DUF2462"/>
    <property type="match status" value="1"/>
</dbReference>
<comment type="caution">
    <text evidence="2">The sequence shown here is derived from an EMBL/GenBank/DDBJ whole genome shotgun (WGS) entry which is preliminary data.</text>
</comment>
<keyword evidence="3" id="KW-1185">Reference proteome</keyword>
<dbReference type="InterPro" id="IPR019034">
    <property type="entry name" value="UPF0390"/>
</dbReference>
<dbReference type="Proteomes" id="UP000738325">
    <property type="component" value="Unassembled WGS sequence"/>
</dbReference>
<sequence length="187" mass="19998">MSNARVPAPPLKLEVVETRSLSTAETVSTLHNFLSNGTAIHSAPTSIAHQVNQVYEKLRLENISTDHINMAQKVIKKSNVSKDTIKKQNNGLLRKGARSYAPKSNVLIKQKSTQKKLSAQINKNIETVMATRAGATGKLTIMKGLADAGMAAERKAGGKKKAGGMPKVSTGKTIKAMPTKAKPSAKK</sequence>
<feature type="region of interest" description="Disordered" evidence="1">
    <location>
        <begin position="155"/>
        <end position="187"/>
    </location>
</feature>
<organism evidence="2 3">
    <name type="scientific">Dissophora globulifera</name>
    <dbReference type="NCBI Taxonomy" id="979702"/>
    <lineage>
        <taxon>Eukaryota</taxon>
        <taxon>Fungi</taxon>
        <taxon>Fungi incertae sedis</taxon>
        <taxon>Mucoromycota</taxon>
        <taxon>Mortierellomycotina</taxon>
        <taxon>Mortierellomycetes</taxon>
        <taxon>Mortierellales</taxon>
        <taxon>Mortierellaceae</taxon>
        <taxon>Dissophora</taxon>
    </lineage>
</organism>
<accession>A0A9P6RTL8</accession>
<evidence type="ECO:0000313" key="3">
    <source>
        <dbReference type="Proteomes" id="UP000738325"/>
    </source>
</evidence>
<proteinExistence type="predicted"/>
<name>A0A9P6RTL8_9FUNG</name>